<organism evidence="1">
    <name type="scientific">marine metagenome</name>
    <dbReference type="NCBI Taxonomy" id="408172"/>
    <lineage>
        <taxon>unclassified sequences</taxon>
        <taxon>metagenomes</taxon>
        <taxon>ecological metagenomes</taxon>
    </lineage>
</organism>
<proteinExistence type="predicted"/>
<feature type="non-terminal residue" evidence="1">
    <location>
        <position position="37"/>
    </location>
</feature>
<accession>A0A383AV77</accession>
<gene>
    <name evidence="1" type="ORF">METZ01_LOCUS463912</name>
</gene>
<evidence type="ECO:0000313" key="1">
    <source>
        <dbReference type="EMBL" id="SVE11058.1"/>
    </source>
</evidence>
<sequence>MNTSVVFFLLLCAALCHAGWSTIVKHHRSFSIMGMTG</sequence>
<dbReference type="EMBL" id="UINC01194794">
    <property type="protein sequence ID" value="SVE11058.1"/>
    <property type="molecule type" value="Genomic_DNA"/>
</dbReference>
<dbReference type="AlphaFoldDB" id="A0A383AV77"/>
<protein>
    <submittedName>
        <fullName evidence="1">Uncharacterized protein</fullName>
    </submittedName>
</protein>
<name>A0A383AV77_9ZZZZ</name>
<reference evidence="1" key="1">
    <citation type="submission" date="2018-05" db="EMBL/GenBank/DDBJ databases">
        <authorList>
            <person name="Lanie J.A."/>
            <person name="Ng W.-L."/>
            <person name="Kazmierczak K.M."/>
            <person name="Andrzejewski T.M."/>
            <person name="Davidsen T.M."/>
            <person name="Wayne K.J."/>
            <person name="Tettelin H."/>
            <person name="Glass J.I."/>
            <person name="Rusch D."/>
            <person name="Podicherti R."/>
            <person name="Tsui H.-C.T."/>
            <person name="Winkler M.E."/>
        </authorList>
    </citation>
    <scope>NUCLEOTIDE SEQUENCE</scope>
</reference>